<dbReference type="EMBL" id="CAJNOL010000579">
    <property type="protein sequence ID" value="CAF1123450.1"/>
    <property type="molecule type" value="Genomic_DNA"/>
</dbReference>
<organism evidence="2 3">
    <name type="scientific">Rotaria sordida</name>
    <dbReference type="NCBI Taxonomy" id="392033"/>
    <lineage>
        <taxon>Eukaryota</taxon>
        <taxon>Metazoa</taxon>
        <taxon>Spiralia</taxon>
        <taxon>Gnathifera</taxon>
        <taxon>Rotifera</taxon>
        <taxon>Eurotatoria</taxon>
        <taxon>Bdelloidea</taxon>
        <taxon>Philodinida</taxon>
        <taxon>Philodinidae</taxon>
        <taxon>Rotaria</taxon>
    </lineage>
</organism>
<proteinExistence type="predicted"/>
<dbReference type="EMBL" id="CAJNOH010000186">
    <property type="protein sequence ID" value="CAF0934065.1"/>
    <property type="molecule type" value="Genomic_DNA"/>
</dbReference>
<name>A0A814QS43_9BILA</name>
<evidence type="ECO:0000313" key="1">
    <source>
        <dbReference type="EMBL" id="CAF0934065.1"/>
    </source>
</evidence>
<evidence type="ECO:0000313" key="2">
    <source>
        <dbReference type="EMBL" id="CAF1123450.1"/>
    </source>
</evidence>
<dbReference type="Proteomes" id="UP000663854">
    <property type="component" value="Unassembled WGS sequence"/>
</dbReference>
<protein>
    <submittedName>
        <fullName evidence="2">Uncharacterized protein</fullName>
    </submittedName>
</protein>
<evidence type="ECO:0000313" key="3">
    <source>
        <dbReference type="Proteomes" id="UP000663870"/>
    </source>
</evidence>
<keyword evidence="3" id="KW-1185">Reference proteome</keyword>
<gene>
    <name evidence="2" type="ORF">JXQ802_LOCUS20331</name>
    <name evidence="1" type="ORF">PYM288_LOCUS11212</name>
</gene>
<dbReference type="Proteomes" id="UP000663870">
    <property type="component" value="Unassembled WGS sequence"/>
</dbReference>
<reference evidence="2" key="1">
    <citation type="submission" date="2021-02" db="EMBL/GenBank/DDBJ databases">
        <authorList>
            <person name="Nowell W R."/>
        </authorList>
    </citation>
    <scope>NUCLEOTIDE SEQUENCE</scope>
</reference>
<sequence length="98" mass="11982">MITAGKFYFQNISFFISLLKSDLTNSSIFDRHFNEHQTQINNELLPLTDRLNQLKMRLQIKEIQNDPLSMLKMWRNKKYEEIDREYNRKIRQQEQEVS</sequence>
<dbReference type="AlphaFoldDB" id="A0A814QS43"/>
<comment type="caution">
    <text evidence="2">The sequence shown here is derived from an EMBL/GenBank/DDBJ whole genome shotgun (WGS) entry which is preliminary data.</text>
</comment>
<accession>A0A814QS43</accession>